<organism evidence="2 3">
    <name type="scientific">Armillaria gallica</name>
    <name type="common">Bulbous honey fungus</name>
    <name type="synonym">Armillaria bulbosa</name>
    <dbReference type="NCBI Taxonomy" id="47427"/>
    <lineage>
        <taxon>Eukaryota</taxon>
        <taxon>Fungi</taxon>
        <taxon>Dikarya</taxon>
        <taxon>Basidiomycota</taxon>
        <taxon>Agaricomycotina</taxon>
        <taxon>Agaricomycetes</taxon>
        <taxon>Agaricomycetidae</taxon>
        <taxon>Agaricales</taxon>
        <taxon>Marasmiineae</taxon>
        <taxon>Physalacriaceae</taxon>
        <taxon>Armillaria</taxon>
    </lineage>
</organism>
<keyword evidence="3" id="KW-1185">Reference proteome</keyword>
<dbReference type="Pfam" id="PF12937">
    <property type="entry name" value="F-box-like"/>
    <property type="match status" value="1"/>
</dbReference>
<evidence type="ECO:0000313" key="2">
    <source>
        <dbReference type="EMBL" id="PBL02658.1"/>
    </source>
</evidence>
<dbReference type="SUPFAM" id="SSF81383">
    <property type="entry name" value="F-box domain"/>
    <property type="match status" value="1"/>
</dbReference>
<gene>
    <name evidence="2" type="ORF">ARMGADRAFT_1058001</name>
</gene>
<dbReference type="InterPro" id="IPR001810">
    <property type="entry name" value="F-box_dom"/>
</dbReference>
<sequence>MEKSLLLLPPEVLLFILAVLDFRTLIRCRQICRKVLDIIDSSTSLKYKMHLGMNRLEDNNSGYSSQELLAKVQQHRNAWQTFKYSDLLLIPCAGNAWELIGNVLATHDPGVGFTFHQIPSALRGIQKNRWTVESAKVGIEVEDFSMDRSQDLLVVLQAKRSQDDCLFPVHILTMSGDKHPLAHRHVLEGVTLEYESEMLYDIRIYGDLLGVLFTAIESDISILVIWNWKTSRIKKRVTGTMLELQTFILLTEDILMIGSLQIVGEPSPNLRVYHLDGEDYVANVMLDDMAFLCALTFPLPKDGVDVEIRLFSDPPPAKPNQNDGLFMTCHDDRLLVIGYDAYVSDTETEYYSSFVPLSSLMAIVERSLAATDSQETIIPHSEWAHHTEVTTSVLSDVWISVVHGMRAITHEIDGTLIRARILDFNQYAIRKDLEEGRAKTSNYEIVGAETPAVRVNGKFLKDGDGYINSSLKQPYRVVSRDLPKSIRENVTDLMLTEDSVVMVLKEVECEMFGILSF</sequence>
<dbReference type="AlphaFoldDB" id="A0A2H3EPT2"/>
<dbReference type="PROSITE" id="PS50181">
    <property type="entry name" value="FBOX"/>
    <property type="match status" value="1"/>
</dbReference>
<reference evidence="3" key="1">
    <citation type="journal article" date="2017" name="Nat. Ecol. Evol.">
        <title>Genome expansion and lineage-specific genetic innovations in the forest pathogenic fungi Armillaria.</title>
        <authorList>
            <person name="Sipos G."/>
            <person name="Prasanna A.N."/>
            <person name="Walter M.C."/>
            <person name="O'Connor E."/>
            <person name="Balint B."/>
            <person name="Krizsan K."/>
            <person name="Kiss B."/>
            <person name="Hess J."/>
            <person name="Varga T."/>
            <person name="Slot J."/>
            <person name="Riley R."/>
            <person name="Boka B."/>
            <person name="Rigling D."/>
            <person name="Barry K."/>
            <person name="Lee J."/>
            <person name="Mihaltcheva S."/>
            <person name="LaButti K."/>
            <person name="Lipzen A."/>
            <person name="Waldron R."/>
            <person name="Moloney N.M."/>
            <person name="Sperisen C."/>
            <person name="Kredics L."/>
            <person name="Vagvoelgyi C."/>
            <person name="Patrignani A."/>
            <person name="Fitzpatrick D."/>
            <person name="Nagy I."/>
            <person name="Doyle S."/>
            <person name="Anderson J.B."/>
            <person name="Grigoriev I.V."/>
            <person name="Gueldener U."/>
            <person name="Muensterkoetter M."/>
            <person name="Nagy L.G."/>
        </authorList>
    </citation>
    <scope>NUCLEOTIDE SEQUENCE [LARGE SCALE GENOMIC DNA]</scope>
    <source>
        <strain evidence="3">Ar21-2</strain>
    </source>
</reference>
<evidence type="ECO:0000313" key="3">
    <source>
        <dbReference type="Proteomes" id="UP000217790"/>
    </source>
</evidence>
<evidence type="ECO:0000259" key="1">
    <source>
        <dbReference type="PROSITE" id="PS50181"/>
    </source>
</evidence>
<proteinExistence type="predicted"/>
<dbReference type="EMBL" id="KZ293645">
    <property type="protein sequence ID" value="PBL02658.1"/>
    <property type="molecule type" value="Genomic_DNA"/>
</dbReference>
<dbReference type="OrthoDB" id="3174109at2759"/>
<dbReference type="Proteomes" id="UP000217790">
    <property type="component" value="Unassembled WGS sequence"/>
</dbReference>
<dbReference type="Gene3D" id="1.20.1280.50">
    <property type="match status" value="1"/>
</dbReference>
<dbReference type="InParanoid" id="A0A2H3EPT2"/>
<feature type="domain" description="F-box" evidence="1">
    <location>
        <begin position="2"/>
        <end position="50"/>
    </location>
</feature>
<accession>A0A2H3EPT2</accession>
<protein>
    <recommendedName>
        <fullName evidence="1">F-box domain-containing protein</fullName>
    </recommendedName>
</protein>
<name>A0A2H3EPT2_ARMGA</name>
<dbReference type="OMA" id="EVECEMF"/>
<dbReference type="InterPro" id="IPR036047">
    <property type="entry name" value="F-box-like_dom_sf"/>
</dbReference>